<sequence length="321" mass="34819">MTTGCGVKRTPHVFAPRKHPQTAASAASTSQHRVEKITVAVDADLLQCCVCSGTLTPPLFQKVQVKSSKAVNPKSLQCHAVPVSVTFPLVCFLLLFLVGMQCTKGHISCSECCTDGALDDEGECLMCREPETATRCRAMERVLAGLSMPCAFRQHGCDAMIPYADKQAHEASCAFAPCYCPIPGCAGYYAGKSLRDHVQVDHPAVYRTRVSPGCLSALRMRAFEQARVVWLGNCGAEFLLVAGGDVPSGRSLSLVGLMDEQFEEFKYRIEVVGKDGVLALSGQAEGVERMVRPYQASAFLFVPNAIWDSSPEDIPVFIYLK</sequence>
<dbReference type="InterPro" id="IPR013083">
    <property type="entry name" value="Znf_RING/FYVE/PHD"/>
</dbReference>
<evidence type="ECO:0000256" key="5">
    <source>
        <dbReference type="SAM" id="Phobius"/>
    </source>
</evidence>
<dbReference type="Pfam" id="PF21361">
    <property type="entry name" value="Sina_ZnF"/>
    <property type="match status" value="1"/>
</dbReference>
<comment type="caution">
    <text evidence="7">The sequence shown here is derived from an EMBL/GenBank/DDBJ whole genome shotgun (WGS) entry which is preliminary data.</text>
</comment>
<name>A0A1E5V2N7_9POAL</name>
<dbReference type="InterPro" id="IPR052088">
    <property type="entry name" value="E3_ubiquitin-ligase_SINA"/>
</dbReference>
<keyword evidence="5" id="KW-1133">Transmembrane helix</keyword>
<evidence type="ECO:0000256" key="1">
    <source>
        <dbReference type="ARBA" id="ARBA00022723"/>
    </source>
</evidence>
<dbReference type="GO" id="GO:0005737">
    <property type="term" value="C:cytoplasm"/>
    <property type="evidence" value="ECO:0007669"/>
    <property type="project" value="TreeGrafter"/>
</dbReference>
<dbReference type="GO" id="GO:0016567">
    <property type="term" value="P:protein ubiquitination"/>
    <property type="evidence" value="ECO:0007669"/>
    <property type="project" value="UniProtKB-UniPathway"/>
</dbReference>
<dbReference type="GO" id="GO:0008270">
    <property type="term" value="F:zinc ion binding"/>
    <property type="evidence" value="ECO:0007669"/>
    <property type="project" value="UniProtKB-KW"/>
</dbReference>
<dbReference type="GO" id="GO:0061630">
    <property type="term" value="F:ubiquitin protein ligase activity"/>
    <property type="evidence" value="ECO:0007669"/>
    <property type="project" value="TreeGrafter"/>
</dbReference>
<keyword evidence="3" id="KW-0862">Zinc</keyword>
<evidence type="ECO:0000256" key="4">
    <source>
        <dbReference type="PROSITE-ProRule" id="PRU00455"/>
    </source>
</evidence>
<dbReference type="Proteomes" id="UP000095767">
    <property type="component" value="Unassembled WGS sequence"/>
</dbReference>
<gene>
    <name evidence="7" type="ORF">BAE44_0019550</name>
</gene>
<dbReference type="PANTHER" id="PTHR10315">
    <property type="entry name" value="E3 UBIQUITIN PROTEIN LIGASE SIAH"/>
    <property type="match status" value="1"/>
</dbReference>
<keyword evidence="5" id="KW-0812">Transmembrane</keyword>
<dbReference type="PANTHER" id="PTHR10315:SF114">
    <property type="entry name" value="RING-TYPE E3 UBIQUITIN TRANSFERASE"/>
    <property type="match status" value="1"/>
</dbReference>
<evidence type="ECO:0000256" key="3">
    <source>
        <dbReference type="ARBA" id="ARBA00022833"/>
    </source>
</evidence>
<feature type="transmembrane region" description="Helical" evidence="5">
    <location>
        <begin position="76"/>
        <end position="100"/>
    </location>
</feature>
<dbReference type="AlphaFoldDB" id="A0A1E5V2N7"/>
<dbReference type="EMBL" id="LWDX02053576">
    <property type="protein sequence ID" value="OEL19433.1"/>
    <property type="molecule type" value="Genomic_DNA"/>
</dbReference>
<dbReference type="SUPFAM" id="SSF49599">
    <property type="entry name" value="TRAF domain-like"/>
    <property type="match status" value="1"/>
</dbReference>
<organism evidence="7 8">
    <name type="scientific">Dichanthelium oligosanthes</name>
    <dbReference type="NCBI Taxonomy" id="888268"/>
    <lineage>
        <taxon>Eukaryota</taxon>
        <taxon>Viridiplantae</taxon>
        <taxon>Streptophyta</taxon>
        <taxon>Embryophyta</taxon>
        <taxon>Tracheophyta</taxon>
        <taxon>Spermatophyta</taxon>
        <taxon>Magnoliopsida</taxon>
        <taxon>Liliopsida</taxon>
        <taxon>Poales</taxon>
        <taxon>Poaceae</taxon>
        <taxon>PACMAD clade</taxon>
        <taxon>Panicoideae</taxon>
        <taxon>Panicodae</taxon>
        <taxon>Paniceae</taxon>
        <taxon>Dichantheliinae</taxon>
        <taxon>Dichanthelium</taxon>
    </lineage>
</organism>
<accession>A0A1E5V2N7</accession>
<evidence type="ECO:0000313" key="8">
    <source>
        <dbReference type="Proteomes" id="UP000095767"/>
    </source>
</evidence>
<evidence type="ECO:0000259" key="6">
    <source>
        <dbReference type="PROSITE" id="PS51081"/>
    </source>
</evidence>
<evidence type="ECO:0000256" key="2">
    <source>
        <dbReference type="ARBA" id="ARBA00022771"/>
    </source>
</evidence>
<keyword evidence="1" id="KW-0479">Metal-binding</keyword>
<dbReference type="STRING" id="888268.A0A1E5V2N7"/>
<dbReference type="Gene3D" id="3.30.40.10">
    <property type="entry name" value="Zinc/RING finger domain, C3HC4 (zinc finger)"/>
    <property type="match status" value="1"/>
</dbReference>
<feature type="domain" description="SIAH-type" evidence="6">
    <location>
        <begin position="145"/>
        <end position="203"/>
    </location>
</feature>
<protein>
    <recommendedName>
        <fullName evidence="6">SIAH-type domain-containing protein</fullName>
    </recommendedName>
</protein>
<dbReference type="InterPro" id="IPR013010">
    <property type="entry name" value="Znf_SIAH"/>
</dbReference>
<keyword evidence="2 4" id="KW-0863">Zinc-finger</keyword>
<dbReference type="PROSITE" id="PS51081">
    <property type="entry name" value="ZF_SIAH"/>
    <property type="match status" value="1"/>
</dbReference>
<proteinExistence type="predicted"/>
<keyword evidence="8" id="KW-1185">Reference proteome</keyword>
<reference evidence="7 8" key="1">
    <citation type="submission" date="2016-09" db="EMBL/GenBank/DDBJ databases">
        <title>The draft genome of Dichanthelium oligosanthes: A C3 panicoid grass species.</title>
        <authorList>
            <person name="Studer A.J."/>
            <person name="Schnable J.C."/>
            <person name="Brutnell T.P."/>
        </authorList>
    </citation>
    <scope>NUCLEOTIDE SEQUENCE [LARGE SCALE GENOMIC DNA]</scope>
    <source>
        <strain evidence="8">cv. Kellogg 1175</strain>
        <tissue evidence="7">Leaf</tissue>
    </source>
</reference>
<dbReference type="OrthoDB" id="4788989at2759"/>
<keyword evidence="5" id="KW-0472">Membrane</keyword>
<dbReference type="UniPathway" id="UPA00143"/>
<evidence type="ECO:0000313" key="7">
    <source>
        <dbReference type="EMBL" id="OEL19433.1"/>
    </source>
</evidence>